<evidence type="ECO:0000313" key="6">
    <source>
        <dbReference type="Proteomes" id="UP000032458"/>
    </source>
</evidence>
<feature type="disulfide bond" evidence="2">
    <location>
        <begin position="194"/>
        <end position="242"/>
    </location>
</feature>
<dbReference type="AlphaFoldDB" id="A0A0D7CKR9"/>
<evidence type="ECO:0000256" key="3">
    <source>
        <dbReference type="SAM" id="SignalP"/>
    </source>
</evidence>
<keyword evidence="6" id="KW-1185">Reference proteome</keyword>
<keyword evidence="2" id="KW-1015">Disulfide bond</keyword>
<accession>A0A0D7CKR9</accession>
<feature type="signal peptide" evidence="3">
    <location>
        <begin position="1"/>
        <end position="25"/>
    </location>
</feature>
<dbReference type="Proteomes" id="UP000032458">
    <property type="component" value="Unassembled WGS sequence"/>
</dbReference>
<protein>
    <recommendedName>
        <fullName evidence="4">SGNH hydrolase-type esterase domain-containing protein</fullName>
    </recommendedName>
</protein>
<feature type="chain" id="PRO_5002318010" description="SGNH hydrolase-type esterase domain-containing protein" evidence="3">
    <location>
        <begin position="26"/>
        <end position="284"/>
    </location>
</feature>
<reference evidence="5 6" key="1">
    <citation type="submission" date="2014-09" db="EMBL/GenBank/DDBJ databases">
        <title>Draft genome sequence of Streptomyces natalensis ATCC 27448, producer of the antifungal pimaricin.</title>
        <authorList>
            <person name="Mendes M.V."/>
            <person name="Beites T."/>
            <person name="Pires S."/>
            <person name="Santos C.L."/>
            <person name="Moradas-Ferreira P."/>
        </authorList>
    </citation>
    <scope>NUCLEOTIDE SEQUENCE [LARGE SCALE GENOMIC DNA]</scope>
    <source>
        <strain evidence="5 6">ATCC 27448</strain>
    </source>
</reference>
<dbReference type="Gene3D" id="3.40.50.1110">
    <property type="entry name" value="SGNH hydrolase"/>
    <property type="match status" value="1"/>
</dbReference>
<dbReference type="InterPro" id="IPR013830">
    <property type="entry name" value="SGNH_hydro"/>
</dbReference>
<dbReference type="PATRIC" id="fig|1240678.4.peg.3647"/>
<dbReference type="PANTHER" id="PTHR37981:SF1">
    <property type="entry name" value="SGNH HYDROLASE-TYPE ESTERASE DOMAIN-CONTAINING PROTEIN"/>
    <property type="match status" value="1"/>
</dbReference>
<proteinExistence type="predicted"/>
<feature type="disulfide bond" evidence="2">
    <location>
        <begin position="61"/>
        <end position="85"/>
    </location>
</feature>
<dbReference type="GO" id="GO:0019433">
    <property type="term" value="P:triglyceride catabolic process"/>
    <property type="evidence" value="ECO:0007669"/>
    <property type="project" value="TreeGrafter"/>
</dbReference>
<dbReference type="InterPro" id="IPR037460">
    <property type="entry name" value="SEST-like"/>
</dbReference>
<dbReference type="PANTHER" id="PTHR37981">
    <property type="entry name" value="LIPASE 2"/>
    <property type="match status" value="1"/>
</dbReference>
<organism evidence="5 6">
    <name type="scientific">Streptomyces natalensis ATCC 27448</name>
    <dbReference type="NCBI Taxonomy" id="1240678"/>
    <lineage>
        <taxon>Bacteria</taxon>
        <taxon>Bacillati</taxon>
        <taxon>Actinomycetota</taxon>
        <taxon>Actinomycetes</taxon>
        <taxon>Kitasatosporales</taxon>
        <taxon>Streptomycetaceae</taxon>
        <taxon>Streptomyces</taxon>
    </lineage>
</organism>
<name>A0A0D7CKR9_9ACTN</name>
<evidence type="ECO:0000313" key="5">
    <source>
        <dbReference type="EMBL" id="KIZ16768.1"/>
    </source>
</evidence>
<evidence type="ECO:0000256" key="1">
    <source>
        <dbReference type="PIRSR" id="PIRSR637460-1"/>
    </source>
</evidence>
<dbReference type="InterPro" id="IPR036514">
    <property type="entry name" value="SGNH_hydro_sf"/>
</dbReference>
<feature type="active site" evidence="1">
    <location>
        <position position="261"/>
    </location>
</feature>
<feature type="active site" description="Nucleophile" evidence="1">
    <location>
        <position position="43"/>
    </location>
</feature>
<dbReference type="GO" id="GO:0004806">
    <property type="term" value="F:triacylglycerol lipase activity"/>
    <property type="evidence" value="ECO:0007669"/>
    <property type="project" value="TreeGrafter"/>
</dbReference>
<feature type="disulfide bond" evidence="2">
    <location>
        <begin position="135"/>
        <end position="143"/>
    </location>
</feature>
<sequence>MSRRMSTAVVTALVLALTMATPAGAAPPPGLGPVGKSVALGSSFAAGPGIPPRQPGSPAGCGRSRNNYASVVARHDELDLHDVSCSGADTNNILTAPQGGRPPQIRAVTRDTALVTITIGGNDVEYLGSLTAYSCQNSQGKNCAAVDQNRINRELRSVASSIGKVVDAVHRRAPDARVLLVNYLTILPLTGPVCDGVPLTDDQVWFERLVASRLEAATDEAARRHDARVVNAATASRQHHACSSDPWVERYRTQPGRTPYHPNKTGMSKVASLVEATIDAGHGR</sequence>
<dbReference type="EMBL" id="JRKI01000026">
    <property type="protein sequence ID" value="KIZ16768.1"/>
    <property type="molecule type" value="Genomic_DNA"/>
</dbReference>
<dbReference type="SUPFAM" id="SSF52266">
    <property type="entry name" value="SGNH hydrolase"/>
    <property type="match status" value="1"/>
</dbReference>
<comment type="caution">
    <text evidence="5">The sequence shown here is derived from an EMBL/GenBank/DDBJ whole genome shotgun (WGS) entry which is preliminary data.</text>
</comment>
<feature type="domain" description="SGNH hydrolase-type esterase" evidence="4">
    <location>
        <begin position="39"/>
        <end position="267"/>
    </location>
</feature>
<evidence type="ECO:0000259" key="4">
    <source>
        <dbReference type="Pfam" id="PF13472"/>
    </source>
</evidence>
<dbReference type="CDD" id="cd01823">
    <property type="entry name" value="SEST_like"/>
    <property type="match status" value="1"/>
</dbReference>
<keyword evidence="3" id="KW-0732">Signal</keyword>
<gene>
    <name evidence="5" type="ORF">SNA_17320</name>
</gene>
<dbReference type="Pfam" id="PF13472">
    <property type="entry name" value="Lipase_GDSL_2"/>
    <property type="match status" value="1"/>
</dbReference>
<evidence type="ECO:0000256" key="2">
    <source>
        <dbReference type="PIRSR" id="PIRSR637460-2"/>
    </source>
</evidence>